<organism evidence="3 4">
    <name type="scientific">Notechis scutatus</name>
    <name type="common">mainland tiger snake</name>
    <dbReference type="NCBI Taxonomy" id="8663"/>
    <lineage>
        <taxon>Eukaryota</taxon>
        <taxon>Metazoa</taxon>
        <taxon>Chordata</taxon>
        <taxon>Craniata</taxon>
        <taxon>Vertebrata</taxon>
        <taxon>Euteleostomi</taxon>
        <taxon>Lepidosauria</taxon>
        <taxon>Squamata</taxon>
        <taxon>Bifurcata</taxon>
        <taxon>Unidentata</taxon>
        <taxon>Episquamata</taxon>
        <taxon>Toxicofera</taxon>
        <taxon>Serpentes</taxon>
        <taxon>Colubroidea</taxon>
        <taxon>Elapidae</taxon>
        <taxon>Hydrophiinae</taxon>
        <taxon>Notechis</taxon>
    </lineage>
</organism>
<dbReference type="GO" id="GO:0019901">
    <property type="term" value="F:protein kinase binding"/>
    <property type="evidence" value="ECO:0007669"/>
    <property type="project" value="TreeGrafter"/>
</dbReference>
<dbReference type="PANTHER" id="PTHR14351">
    <property type="entry name" value="TESTIS-SPECIFIC SERINE KINASE SUBSTRATE"/>
    <property type="match status" value="1"/>
</dbReference>
<feature type="compositionally biased region" description="Polar residues" evidence="2">
    <location>
        <begin position="65"/>
        <end position="74"/>
    </location>
</feature>
<evidence type="ECO:0000256" key="1">
    <source>
        <dbReference type="SAM" id="Coils"/>
    </source>
</evidence>
<dbReference type="InterPro" id="IPR028214">
    <property type="entry name" value="TSKS"/>
</dbReference>
<evidence type="ECO:0000313" key="3">
    <source>
        <dbReference type="Proteomes" id="UP000504612"/>
    </source>
</evidence>
<protein>
    <submittedName>
        <fullName evidence="4">Testis-specific serine kinase substrate-like</fullName>
    </submittedName>
</protein>
<name>A0A6J1UC35_9SAUR</name>
<dbReference type="AlphaFoldDB" id="A0A6J1UC35"/>
<feature type="region of interest" description="Disordered" evidence="2">
    <location>
        <begin position="61"/>
        <end position="88"/>
    </location>
</feature>
<evidence type="ECO:0000313" key="4">
    <source>
        <dbReference type="RefSeq" id="XP_026525339.1"/>
    </source>
</evidence>
<sequence length="365" mass="41012">MDFSPNNRSQELFPAQQRAAIPLAGFARTSLKPKRKWVLTPNPIMANMVKTIWQFKEINEAGDTPTGTESQAQGSKEEFGKSTSIPPKKKAIPFHGVEPHITSESPNLNLKRSSASTNVSLLNLTDEEHDDSISENESTDNEGLPWGAGDERRDPLLPMKPAWSEDEDDTSSQRESCQKVTKSVEDAEIKTSVLEENSTLLEEKLRNLQQQVQVEDFRWKCMLELAQKEVLRLLAQLGIRLEGVLPQRERTQVEQGQALRMLREELDEVSATAKRASVSLTQLRVDLDGLWQVNPLLEDVSRYLGTLKNIEALNWPPPTCARCSSYSIANTEVLQKMFEHATAPILEELKQQAQSEGICPSCQHL</sequence>
<dbReference type="Pfam" id="PF15358">
    <property type="entry name" value="TSKS"/>
    <property type="match status" value="1"/>
</dbReference>
<keyword evidence="3" id="KW-1185">Reference proteome</keyword>
<evidence type="ECO:0000256" key="2">
    <source>
        <dbReference type="SAM" id="MobiDB-lite"/>
    </source>
</evidence>
<dbReference type="GO" id="GO:0005814">
    <property type="term" value="C:centriole"/>
    <property type="evidence" value="ECO:0007669"/>
    <property type="project" value="TreeGrafter"/>
</dbReference>
<dbReference type="PANTHER" id="PTHR14351:SF1">
    <property type="entry name" value="TESTIS-SPECIFIC SERINE KINASE SUBSTRATE"/>
    <property type="match status" value="1"/>
</dbReference>
<feature type="compositionally biased region" description="Acidic residues" evidence="2">
    <location>
        <begin position="126"/>
        <end position="140"/>
    </location>
</feature>
<reference evidence="4" key="1">
    <citation type="submission" date="2025-08" db="UniProtKB">
        <authorList>
            <consortium name="RefSeq"/>
        </authorList>
    </citation>
    <scope>IDENTIFICATION</scope>
</reference>
<dbReference type="GeneID" id="113413382"/>
<dbReference type="KEGG" id="nss:113413382"/>
<feature type="coiled-coil region" evidence="1">
    <location>
        <begin position="184"/>
        <end position="211"/>
    </location>
</feature>
<dbReference type="RefSeq" id="XP_026525339.1">
    <property type="nucleotide sequence ID" value="XM_026669554.1"/>
</dbReference>
<proteinExistence type="predicted"/>
<accession>A0A6J1UC35</accession>
<keyword evidence="1" id="KW-0175">Coiled coil</keyword>
<feature type="region of interest" description="Disordered" evidence="2">
    <location>
        <begin position="126"/>
        <end position="176"/>
    </location>
</feature>
<dbReference type="Proteomes" id="UP000504612">
    <property type="component" value="Unplaced"/>
</dbReference>
<gene>
    <name evidence="4" type="primary">LOC113413382</name>
</gene>